<keyword evidence="4" id="KW-0521">NADP</keyword>
<keyword evidence="2" id="KW-0285">Flavoprotein</keyword>
<evidence type="ECO:0000256" key="5">
    <source>
        <dbReference type="ARBA" id="ARBA00023002"/>
    </source>
</evidence>
<evidence type="ECO:0000256" key="3">
    <source>
        <dbReference type="ARBA" id="ARBA00022643"/>
    </source>
</evidence>
<dbReference type="EMBL" id="LT840184">
    <property type="protein sequence ID" value="SMF77249.1"/>
    <property type="molecule type" value="Genomic_DNA"/>
</dbReference>
<reference evidence="7 8" key="1">
    <citation type="submission" date="2017-04" db="EMBL/GenBank/DDBJ databases">
        <authorList>
            <person name="Afonso C.L."/>
            <person name="Miller P.J."/>
            <person name="Scott M.A."/>
            <person name="Spackman E."/>
            <person name="Goraichik I."/>
            <person name="Dimitrov K.M."/>
            <person name="Suarez D.L."/>
            <person name="Swayne D.E."/>
        </authorList>
    </citation>
    <scope>NUCLEOTIDE SEQUENCE [LARGE SCALE GENOMIC DNA]</scope>
    <source>
        <strain evidence="7 8">N3/975</strain>
    </source>
</reference>
<dbReference type="InterPro" id="IPR013785">
    <property type="entry name" value="Aldolase_TIM"/>
</dbReference>
<dbReference type="CDD" id="cd02932">
    <property type="entry name" value="OYE_YqiM_FMN"/>
    <property type="match status" value="1"/>
</dbReference>
<dbReference type="GO" id="GO:0003959">
    <property type="term" value="F:NADPH dehydrogenase activity"/>
    <property type="evidence" value="ECO:0007669"/>
    <property type="project" value="InterPro"/>
</dbReference>
<organism evidence="7 8">
    <name type="scientific">Paenibacillus uliginis N3/975</name>
    <dbReference type="NCBI Taxonomy" id="1313296"/>
    <lineage>
        <taxon>Bacteria</taxon>
        <taxon>Bacillati</taxon>
        <taxon>Bacillota</taxon>
        <taxon>Bacilli</taxon>
        <taxon>Bacillales</taxon>
        <taxon>Paenibacillaceae</taxon>
        <taxon>Paenibacillus</taxon>
    </lineage>
</organism>
<dbReference type="Proteomes" id="UP000192940">
    <property type="component" value="Chromosome I"/>
</dbReference>
<dbReference type="Gene3D" id="3.20.20.70">
    <property type="entry name" value="Aldolase class I"/>
    <property type="match status" value="1"/>
</dbReference>
<proteinExistence type="predicted"/>
<evidence type="ECO:0000313" key="8">
    <source>
        <dbReference type="Proteomes" id="UP000192940"/>
    </source>
</evidence>
<protein>
    <submittedName>
        <fullName evidence="7">2,4-dienoyl-CoA reductase</fullName>
    </submittedName>
</protein>
<keyword evidence="3" id="KW-0288">FMN</keyword>
<accession>A0A1X7GZI9</accession>
<gene>
    <name evidence="7" type="ORF">SAMN05661091_1418</name>
</gene>
<dbReference type="PANTHER" id="PTHR43303:SF4">
    <property type="entry name" value="NADPH DEHYDROGENASE C23G7.10C-RELATED"/>
    <property type="match status" value="1"/>
</dbReference>
<comment type="cofactor">
    <cofactor evidence="1">
        <name>FMN</name>
        <dbReference type="ChEBI" id="CHEBI:58210"/>
    </cofactor>
</comment>
<dbReference type="SUPFAM" id="SSF51395">
    <property type="entry name" value="FMN-linked oxidoreductases"/>
    <property type="match status" value="1"/>
</dbReference>
<evidence type="ECO:0000259" key="6">
    <source>
        <dbReference type="Pfam" id="PF00724"/>
    </source>
</evidence>
<evidence type="ECO:0000256" key="1">
    <source>
        <dbReference type="ARBA" id="ARBA00001917"/>
    </source>
</evidence>
<sequence length="350" mass="38080">MKDLFAPYEVMDLKLKNRVVMPPMCQYSVNNKDGIATDWHYTHYVSRAIGGAGLIIIEMTDVEPDGRISDFDLGIWSDEQIAPLARIVEACHAYGAKVGIQIAHAGRKAEDAVVPVAPSAIPFSTESTTPRELTTTEVKAMVEKFRQGVARAVKAGFDVIELHGAHGYLIHQFHSPLTNHRTDEYGQDLTLFGTEVIRATKSEMPAGMPLIMRISAKEYVEGGYGINESIEFSKAYKEAGADIFHVSTGGEGPIGIGPMATKGKPGAHAAYQVPFASAIKKSLGVPVIAVGRLDEPALADAVIGNEEADLVAVGRGMLRNPYWTLEAAVQLNKETDVPEQYRFGFPRKNR</sequence>
<name>A0A1X7GZI9_9BACL</name>
<dbReference type="RefSeq" id="WP_208918353.1">
    <property type="nucleotide sequence ID" value="NZ_LT840184.1"/>
</dbReference>
<keyword evidence="5" id="KW-0560">Oxidoreductase</keyword>
<dbReference type="PANTHER" id="PTHR43303">
    <property type="entry name" value="NADPH DEHYDROGENASE C23G7.10C-RELATED"/>
    <property type="match status" value="1"/>
</dbReference>
<dbReference type="InterPro" id="IPR001155">
    <property type="entry name" value="OxRdtase_FMN_N"/>
</dbReference>
<dbReference type="AlphaFoldDB" id="A0A1X7GZI9"/>
<evidence type="ECO:0000256" key="4">
    <source>
        <dbReference type="ARBA" id="ARBA00022857"/>
    </source>
</evidence>
<evidence type="ECO:0000313" key="7">
    <source>
        <dbReference type="EMBL" id="SMF77249.1"/>
    </source>
</evidence>
<dbReference type="STRING" id="1313296.SAMN05661091_1418"/>
<dbReference type="InterPro" id="IPR044152">
    <property type="entry name" value="YqjM-like"/>
</dbReference>
<evidence type="ECO:0000256" key="2">
    <source>
        <dbReference type="ARBA" id="ARBA00022630"/>
    </source>
</evidence>
<feature type="domain" description="NADH:flavin oxidoreductase/NADH oxidase N-terminal" evidence="6">
    <location>
        <begin position="3"/>
        <end position="333"/>
    </location>
</feature>
<keyword evidence="8" id="KW-1185">Reference proteome</keyword>
<dbReference type="GO" id="GO:0050661">
    <property type="term" value="F:NADP binding"/>
    <property type="evidence" value="ECO:0007669"/>
    <property type="project" value="InterPro"/>
</dbReference>
<dbReference type="Pfam" id="PF00724">
    <property type="entry name" value="Oxidored_FMN"/>
    <property type="match status" value="1"/>
</dbReference>
<dbReference type="GO" id="GO:0010181">
    <property type="term" value="F:FMN binding"/>
    <property type="evidence" value="ECO:0007669"/>
    <property type="project" value="InterPro"/>
</dbReference>